<dbReference type="InterPro" id="IPR043135">
    <property type="entry name" value="Fur_C"/>
</dbReference>
<gene>
    <name evidence="9" type="ORF">SAMN02746091_00991</name>
</gene>
<dbReference type="Pfam" id="PF01475">
    <property type="entry name" value="FUR"/>
    <property type="match status" value="1"/>
</dbReference>
<feature type="binding site" evidence="7">
    <location>
        <position position="139"/>
    </location>
    <ligand>
        <name>Zn(2+)</name>
        <dbReference type="ChEBI" id="CHEBI:29105"/>
    </ligand>
</feature>
<evidence type="ECO:0000256" key="2">
    <source>
        <dbReference type="ARBA" id="ARBA00022491"/>
    </source>
</evidence>
<dbReference type="RefSeq" id="WP_073248141.1">
    <property type="nucleotide sequence ID" value="NZ_FQVG01000013.1"/>
</dbReference>
<comment type="cofactor">
    <cofactor evidence="7">
        <name>Zn(2+)</name>
        <dbReference type="ChEBI" id="CHEBI:29105"/>
    </cofactor>
    <text evidence="7">Binds 1 zinc ion per subunit.</text>
</comment>
<keyword evidence="8" id="KW-0408">Iron</keyword>
<evidence type="ECO:0000256" key="6">
    <source>
        <dbReference type="ARBA" id="ARBA00023163"/>
    </source>
</evidence>
<dbReference type="PANTHER" id="PTHR33202">
    <property type="entry name" value="ZINC UPTAKE REGULATION PROTEIN"/>
    <property type="match status" value="1"/>
</dbReference>
<evidence type="ECO:0000256" key="5">
    <source>
        <dbReference type="ARBA" id="ARBA00023125"/>
    </source>
</evidence>
<dbReference type="EMBL" id="FQVG01000013">
    <property type="protein sequence ID" value="SHE72500.1"/>
    <property type="molecule type" value="Genomic_DNA"/>
</dbReference>
<evidence type="ECO:0000256" key="4">
    <source>
        <dbReference type="ARBA" id="ARBA00023015"/>
    </source>
</evidence>
<evidence type="ECO:0000313" key="10">
    <source>
        <dbReference type="Proteomes" id="UP000184423"/>
    </source>
</evidence>
<dbReference type="InterPro" id="IPR002481">
    <property type="entry name" value="FUR"/>
</dbReference>
<protein>
    <submittedName>
        <fullName evidence="9">Fur family transcriptional regulator, ferric uptake regulator</fullName>
    </submittedName>
</protein>
<feature type="binding site" evidence="8">
    <location>
        <position position="112"/>
    </location>
    <ligand>
        <name>Fe cation</name>
        <dbReference type="ChEBI" id="CHEBI:24875"/>
    </ligand>
</feature>
<keyword evidence="3 7" id="KW-0862">Zinc</keyword>
<dbReference type="GO" id="GO:0003700">
    <property type="term" value="F:DNA-binding transcription factor activity"/>
    <property type="evidence" value="ECO:0007669"/>
    <property type="project" value="InterPro"/>
</dbReference>
<dbReference type="GO" id="GO:1900376">
    <property type="term" value="P:regulation of secondary metabolite biosynthetic process"/>
    <property type="evidence" value="ECO:0007669"/>
    <property type="project" value="TreeGrafter"/>
</dbReference>
<reference evidence="10" key="1">
    <citation type="submission" date="2016-11" db="EMBL/GenBank/DDBJ databases">
        <authorList>
            <person name="Varghese N."/>
            <person name="Submissions S."/>
        </authorList>
    </citation>
    <scope>NUCLEOTIDE SEQUENCE [LARGE SCALE GENOMIC DNA]</scope>
    <source>
        <strain evidence="10">DSM 10124</strain>
    </source>
</reference>
<dbReference type="InterPro" id="IPR036390">
    <property type="entry name" value="WH_DNA-bd_sf"/>
</dbReference>
<evidence type="ECO:0000256" key="3">
    <source>
        <dbReference type="ARBA" id="ARBA00022833"/>
    </source>
</evidence>
<keyword evidence="2" id="KW-0678">Repressor</keyword>
<keyword evidence="5" id="KW-0238">DNA-binding</keyword>
<keyword evidence="7" id="KW-0479">Metal-binding</keyword>
<feature type="binding site" evidence="7">
    <location>
        <position position="97"/>
    </location>
    <ligand>
        <name>Zn(2+)</name>
        <dbReference type="ChEBI" id="CHEBI:29105"/>
    </ligand>
</feature>
<evidence type="ECO:0000256" key="8">
    <source>
        <dbReference type="PIRSR" id="PIRSR602481-2"/>
    </source>
</evidence>
<dbReference type="Gene3D" id="3.30.1490.190">
    <property type="match status" value="1"/>
</dbReference>
<dbReference type="SUPFAM" id="SSF46785">
    <property type="entry name" value="Winged helix' DNA-binding domain"/>
    <property type="match status" value="1"/>
</dbReference>
<dbReference type="InterPro" id="IPR036388">
    <property type="entry name" value="WH-like_DNA-bd_sf"/>
</dbReference>
<accession>A0A1M4VUC7</accession>
<feature type="binding site" evidence="8">
    <location>
        <position position="91"/>
    </location>
    <ligand>
        <name>Fe cation</name>
        <dbReference type="ChEBI" id="CHEBI:24875"/>
    </ligand>
</feature>
<dbReference type="Proteomes" id="UP000184423">
    <property type="component" value="Unassembled WGS sequence"/>
</dbReference>
<name>A0A1M4VUC7_9CLOT</name>
<dbReference type="PANTHER" id="PTHR33202:SF7">
    <property type="entry name" value="FERRIC UPTAKE REGULATION PROTEIN"/>
    <property type="match status" value="1"/>
</dbReference>
<dbReference type="GO" id="GO:0045892">
    <property type="term" value="P:negative regulation of DNA-templated transcription"/>
    <property type="evidence" value="ECO:0007669"/>
    <property type="project" value="TreeGrafter"/>
</dbReference>
<dbReference type="CDD" id="cd07153">
    <property type="entry name" value="Fur_like"/>
    <property type="match status" value="1"/>
</dbReference>
<proteinExistence type="inferred from homology"/>
<organism evidence="9 10">
    <name type="scientific">Caloramator proteoclasticus DSM 10124</name>
    <dbReference type="NCBI Taxonomy" id="1121262"/>
    <lineage>
        <taxon>Bacteria</taxon>
        <taxon>Bacillati</taxon>
        <taxon>Bacillota</taxon>
        <taxon>Clostridia</taxon>
        <taxon>Eubacteriales</taxon>
        <taxon>Clostridiaceae</taxon>
        <taxon>Caloramator</taxon>
    </lineage>
</organism>
<keyword evidence="4" id="KW-0805">Transcription regulation</keyword>
<dbReference type="GO" id="GO:0000976">
    <property type="term" value="F:transcription cis-regulatory region binding"/>
    <property type="evidence" value="ECO:0007669"/>
    <property type="project" value="TreeGrafter"/>
</dbReference>
<evidence type="ECO:0000313" key="9">
    <source>
        <dbReference type="EMBL" id="SHE72500.1"/>
    </source>
</evidence>
<evidence type="ECO:0000256" key="1">
    <source>
        <dbReference type="ARBA" id="ARBA00007957"/>
    </source>
</evidence>
<keyword evidence="10" id="KW-1185">Reference proteome</keyword>
<dbReference type="GO" id="GO:0008270">
    <property type="term" value="F:zinc ion binding"/>
    <property type="evidence" value="ECO:0007669"/>
    <property type="project" value="TreeGrafter"/>
</dbReference>
<comment type="similarity">
    <text evidence="1">Belongs to the Fur family.</text>
</comment>
<sequence>MNAVQLEEILKSNGYKMTNQRRAIIEVLCENIGKFLSAEDILNLSKIKCPQTNFSTVYRNLEILEQLELVHKTNMDANSTCFYEIIDLDNHHHHIICTQCGKTKAIDFCPLEMFKSNIEDEDFELLDHKVELYGICSECRKKPKK</sequence>
<comment type="cofactor">
    <cofactor evidence="8">
        <name>Mn(2+)</name>
        <dbReference type="ChEBI" id="CHEBI:29035"/>
    </cofactor>
    <cofactor evidence="8">
        <name>Fe(2+)</name>
        <dbReference type="ChEBI" id="CHEBI:29033"/>
    </cofactor>
    <text evidence="8">Binds 1 Mn(2+) or Fe(2+) ion per subunit.</text>
</comment>
<feature type="binding site" evidence="8">
    <location>
        <position position="128"/>
    </location>
    <ligand>
        <name>Fe cation</name>
        <dbReference type="ChEBI" id="CHEBI:24875"/>
    </ligand>
</feature>
<evidence type="ECO:0000256" key="7">
    <source>
        <dbReference type="PIRSR" id="PIRSR602481-1"/>
    </source>
</evidence>
<dbReference type="Gene3D" id="1.10.10.10">
    <property type="entry name" value="Winged helix-like DNA-binding domain superfamily/Winged helix DNA-binding domain"/>
    <property type="match status" value="1"/>
</dbReference>
<feature type="binding site" evidence="7">
    <location>
        <position position="136"/>
    </location>
    <ligand>
        <name>Zn(2+)</name>
        <dbReference type="ChEBI" id="CHEBI:29105"/>
    </ligand>
</feature>
<feature type="binding site" evidence="7">
    <location>
        <position position="100"/>
    </location>
    <ligand>
        <name>Zn(2+)</name>
        <dbReference type="ChEBI" id="CHEBI:29105"/>
    </ligand>
</feature>
<dbReference type="AlphaFoldDB" id="A0A1M4VUC7"/>
<keyword evidence="6" id="KW-0804">Transcription</keyword>